<evidence type="ECO:0000313" key="2">
    <source>
        <dbReference type="EMBL" id="KAK2945936.1"/>
    </source>
</evidence>
<dbReference type="EMBL" id="JARBJD010000243">
    <property type="protein sequence ID" value="KAK2945936.1"/>
    <property type="molecule type" value="Genomic_DNA"/>
</dbReference>
<sequence>MVATLSFSFASSLELSKTIRKDQRISPPNSWQFSIPVQSPAAPFHSPLPLPHHPQPPTPLCLFLSLTTRTLPLPPSTPSPPTPSHSPLPLPHHPHPPTPLCLSTHLSRRRNSASLFVALADSTATDNPLSTTIHQTQLQPHSREERDCYETTEQRHSRPRDLPRRLHNHRDSDWTHLTSLPSITPCIGAVWSLRGHLATQPSLSSRQLTRQQTMRGQSRVKENGADEEFPCSPDSSAFLNWDENKPGSVDEMAVIYRSLAATVKSQHALDDSLEAKAVKLLYCIAPRSEESADAFLSNFASSSDYSLTDFITSIIVLVSTSSQIMIATAMEMLNDLPTNCSTLNTLALVKADVIPQLIITLNSQSLSFAEAVDIHTGLMSTISTFL</sequence>
<name>A0ABQ9X2E0_9EUKA</name>
<protein>
    <submittedName>
        <fullName evidence="2">Uncharacterized protein</fullName>
    </submittedName>
</protein>
<keyword evidence="3" id="KW-1185">Reference proteome</keyword>
<organism evidence="2 3">
    <name type="scientific">Blattamonas nauphoetae</name>
    <dbReference type="NCBI Taxonomy" id="2049346"/>
    <lineage>
        <taxon>Eukaryota</taxon>
        <taxon>Metamonada</taxon>
        <taxon>Preaxostyla</taxon>
        <taxon>Oxymonadida</taxon>
        <taxon>Blattamonas</taxon>
    </lineage>
</organism>
<dbReference type="Proteomes" id="UP001281761">
    <property type="component" value="Unassembled WGS sequence"/>
</dbReference>
<feature type="compositionally biased region" description="Basic and acidic residues" evidence="1">
    <location>
        <begin position="141"/>
        <end position="164"/>
    </location>
</feature>
<proteinExistence type="predicted"/>
<accession>A0ABQ9X2E0</accession>
<feature type="region of interest" description="Disordered" evidence="1">
    <location>
        <begin position="71"/>
        <end position="103"/>
    </location>
</feature>
<comment type="caution">
    <text evidence="2">The sequence shown here is derived from an EMBL/GenBank/DDBJ whole genome shotgun (WGS) entry which is preliminary data.</text>
</comment>
<feature type="compositionally biased region" description="Polar residues" evidence="1">
    <location>
        <begin position="126"/>
        <end position="140"/>
    </location>
</feature>
<feature type="compositionally biased region" description="Polar residues" evidence="1">
    <location>
        <begin position="202"/>
        <end position="216"/>
    </location>
</feature>
<feature type="region of interest" description="Disordered" evidence="1">
    <location>
        <begin position="126"/>
        <end position="164"/>
    </location>
</feature>
<evidence type="ECO:0000313" key="3">
    <source>
        <dbReference type="Proteomes" id="UP001281761"/>
    </source>
</evidence>
<feature type="region of interest" description="Disordered" evidence="1">
    <location>
        <begin position="202"/>
        <end position="229"/>
    </location>
</feature>
<feature type="compositionally biased region" description="Pro residues" evidence="1">
    <location>
        <begin position="72"/>
        <end position="99"/>
    </location>
</feature>
<evidence type="ECO:0000256" key="1">
    <source>
        <dbReference type="SAM" id="MobiDB-lite"/>
    </source>
</evidence>
<reference evidence="2 3" key="1">
    <citation type="journal article" date="2022" name="bioRxiv">
        <title>Genomics of Preaxostyla Flagellates Illuminates Evolutionary Transitions and the Path Towards Mitochondrial Loss.</title>
        <authorList>
            <person name="Novak L.V.F."/>
            <person name="Treitli S.C."/>
            <person name="Pyrih J."/>
            <person name="Halakuc P."/>
            <person name="Pipaliya S.V."/>
            <person name="Vacek V."/>
            <person name="Brzon O."/>
            <person name="Soukal P."/>
            <person name="Eme L."/>
            <person name="Dacks J.B."/>
            <person name="Karnkowska A."/>
            <person name="Elias M."/>
            <person name="Hampl V."/>
        </authorList>
    </citation>
    <scope>NUCLEOTIDE SEQUENCE [LARGE SCALE GENOMIC DNA]</scope>
    <source>
        <strain evidence="2">NAU3</strain>
        <tissue evidence="2">Gut</tissue>
    </source>
</reference>
<gene>
    <name evidence="2" type="ORF">BLNAU_19153</name>
</gene>